<dbReference type="InterPro" id="IPR013324">
    <property type="entry name" value="RNA_pol_sigma_r3/r4-like"/>
</dbReference>
<evidence type="ECO:0000313" key="1">
    <source>
        <dbReference type="EMBL" id="GGU61200.1"/>
    </source>
</evidence>
<dbReference type="RefSeq" id="WP_229891649.1">
    <property type="nucleotide sequence ID" value="NZ_BMTP01000019.1"/>
</dbReference>
<comment type="caution">
    <text evidence="1">The sequence shown here is derived from an EMBL/GenBank/DDBJ whole genome shotgun (WGS) entry which is preliminary data.</text>
</comment>
<dbReference type="Proteomes" id="UP000636661">
    <property type="component" value="Unassembled WGS sequence"/>
</dbReference>
<sequence length="102" mass="11722">MFHDFALKILLTNERAERAVHRAYVEIRTRWDTLLTEPDLQAQTWQILRRAIIDELIGGCREELAARDSGIGLYPALAKLPPRQFDAIVLRFIGGYDTKKIA</sequence>
<dbReference type="SUPFAM" id="SSF88659">
    <property type="entry name" value="Sigma3 and sigma4 domains of RNA polymerase sigma factors"/>
    <property type="match status" value="1"/>
</dbReference>
<protein>
    <submittedName>
        <fullName evidence="1">Uncharacterized protein</fullName>
    </submittedName>
</protein>
<evidence type="ECO:0000313" key="2">
    <source>
        <dbReference type="Proteomes" id="UP000636661"/>
    </source>
</evidence>
<reference evidence="1" key="1">
    <citation type="journal article" date="2014" name="Int. J. Syst. Evol. Microbiol.">
        <title>Complete genome sequence of Corynebacterium casei LMG S-19264T (=DSM 44701T), isolated from a smear-ripened cheese.</title>
        <authorList>
            <consortium name="US DOE Joint Genome Institute (JGI-PGF)"/>
            <person name="Walter F."/>
            <person name="Albersmeier A."/>
            <person name="Kalinowski J."/>
            <person name="Ruckert C."/>
        </authorList>
    </citation>
    <scope>NUCLEOTIDE SEQUENCE</scope>
    <source>
        <strain evidence="1">JCM 4391</strain>
    </source>
</reference>
<proteinExistence type="predicted"/>
<dbReference type="EMBL" id="BMTP01000019">
    <property type="protein sequence ID" value="GGU61200.1"/>
    <property type="molecule type" value="Genomic_DNA"/>
</dbReference>
<name>A0A918M7F2_9ACTN</name>
<accession>A0A918M7F2</accession>
<dbReference type="AlphaFoldDB" id="A0A918M7F2"/>
<gene>
    <name evidence="1" type="ORF">GCM10010274_57550</name>
</gene>
<keyword evidence="2" id="KW-1185">Reference proteome</keyword>
<organism evidence="1 2">
    <name type="scientific">Streptomyces lavendofoliae</name>
    <dbReference type="NCBI Taxonomy" id="67314"/>
    <lineage>
        <taxon>Bacteria</taxon>
        <taxon>Bacillati</taxon>
        <taxon>Actinomycetota</taxon>
        <taxon>Actinomycetes</taxon>
        <taxon>Kitasatosporales</taxon>
        <taxon>Streptomycetaceae</taxon>
        <taxon>Streptomyces</taxon>
    </lineage>
</organism>
<reference evidence="1" key="2">
    <citation type="submission" date="2020-09" db="EMBL/GenBank/DDBJ databases">
        <authorList>
            <person name="Sun Q."/>
            <person name="Ohkuma M."/>
        </authorList>
    </citation>
    <scope>NUCLEOTIDE SEQUENCE</scope>
    <source>
        <strain evidence="1">JCM 4391</strain>
    </source>
</reference>